<keyword evidence="2" id="KW-0229">DNA integration</keyword>
<proteinExistence type="inferred from homology"/>
<reference evidence="6 7" key="1">
    <citation type="submission" date="2023-08" db="EMBL/GenBank/DDBJ databases">
        <authorList>
            <person name="Park J.-S."/>
        </authorList>
    </citation>
    <scope>NUCLEOTIDE SEQUENCE [LARGE SCALE GENOMIC DNA]</scope>
    <source>
        <strain evidence="6 7">2205BS29-5</strain>
    </source>
</reference>
<dbReference type="Pfam" id="PF13356">
    <property type="entry name" value="Arm-DNA-bind_3"/>
    <property type="match status" value="1"/>
</dbReference>
<sequence length="292" mass="32906">MALVDTTLRGLKPQEKPKKYSDAGGLFLLVNPNGSKLWRLAYRFDGKQKTLAFGAYPTVSLADARALRDRAKKALADGIDPAKHTNIDKTDHDTFEAIGREWLKAQEPTWAPKYAPQVFRQFERDVFPALGNRPVDEIEASEVLKVLRAVEARGAQDIAKRLRQKISSIFRYAIATGRAKHDPAAPLKGALKPPPKTRHMAALRAADMPDFMQRLRAFDGDPKTALALELLIHTMTRTNEVRFGRWAEIERDLWRVPADRMSVGLKLKIRHVVTVFLRRRGTKLRALSANGI</sequence>
<dbReference type="Proteomes" id="UP001224997">
    <property type="component" value="Unassembled WGS sequence"/>
</dbReference>
<feature type="domain" description="Core-binding (CB)" evidence="5">
    <location>
        <begin position="93"/>
        <end position="174"/>
    </location>
</feature>
<dbReference type="InterPro" id="IPR044068">
    <property type="entry name" value="CB"/>
</dbReference>
<keyword evidence="7" id="KW-1185">Reference proteome</keyword>
<dbReference type="SUPFAM" id="SSF56349">
    <property type="entry name" value="DNA breaking-rejoining enzymes"/>
    <property type="match status" value="1"/>
</dbReference>
<dbReference type="PANTHER" id="PTHR30629">
    <property type="entry name" value="PROPHAGE INTEGRASE"/>
    <property type="match status" value="1"/>
</dbReference>
<evidence type="ECO:0000256" key="4">
    <source>
        <dbReference type="PROSITE-ProRule" id="PRU01248"/>
    </source>
</evidence>
<dbReference type="InterPro" id="IPR025166">
    <property type="entry name" value="Integrase_DNA_bind_dom"/>
</dbReference>
<dbReference type="InterPro" id="IPR010998">
    <property type="entry name" value="Integrase_recombinase_N"/>
</dbReference>
<keyword evidence="3 4" id="KW-0238">DNA-binding</keyword>
<evidence type="ECO:0000259" key="5">
    <source>
        <dbReference type="PROSITE" id="PS51900"/>
    </source>
</evidence>
<dbReference type="InterPro" id="IPR011010">
    <property type="entry name" value="DNA_brk_join_enz"/>
</dbReference>
<gene>
    <name evidence="6" type="ORF">Q5Y72_09470</name>
</gene>
<organism evidence="6 7">
    <name type="scientific">Paracoccus spongiarum</name>
    <dbReference type="NCBI Taxonomy" id="3064387"/>
    <lineage>
        <taxon>Bacteria</taxon>
        <taxon>Pseudomonadati</taxon>
        <taxon>Pseudomonadota</taxon>
        <taxon>Alphaproteobacteria</taxon>
        <taxon>Rhodobacterales</taxon>
        <taxon>Paracoccaceae</taxon>
        <taxon>Paracoccus</taxon>
    </lineage>
</organism>
<evidence type="ECO:0000313" key="6">
    <source>
        <dbReference type="EMBL" id="MDP5307323.1"/>
    </source>
</evidence>
<dbReference type="PROSITE" id="PS51900">
    <property type="entry name" value="CB"/>
    <property type="match status" value="1"/>
</dbReference>
<dbReference type="GO" id="GO:0003677">
    <property type="term" value="F:DNA binding"/>
    <property type="evidence" value="ECO:0007669"/>
    <property type="project" value="UniProtKB-KW"/>
</dbReference>
<comment type="similarity">
    <text evidence="1">Belongs to the 'phage' integrase family.</text>
</comment>
<comment type="caution">
    <text evidence="6">The sequence shown here is derived from an EMBL/GenBank/DDBJ whole genome shotgun (WGS) entry which is preliminary data.</text>
</comment>
<dbReference type="InterPro" id="IPR050808">
    <property type="entry name" value="Phage_Integrase"/>
</dbReference>
<evidence type="ECO:0000256" key="2">
    <source>
        <dbReference type="ARBA" id="ARBA00022908"/>
    </source>
</evidence>
<dbReference type="InterPro" id="IPR038488">
    <property type="entry name" value="Integrase_DNA-bd_sf"/>
</dbReference>
<evidence type="ECO:0000256" key="3">
    <source>
        <dbReference type="ARBA" id="ARBA00023125"/>
    </source>
</evidence>
<dbReference type="PANTHER" id="PTHR30629:SF2">
    <property type="entry name" value="PROPHAGE INTEGRASE INTS-RELATED"/>
    <property type="match status" value="1"/>
</dbReference>
<evidence type="ECO:0000313" key="7">
    <source>
        <dbReference type="Proteomes" id="UP001224997"/>
    </source>
</evidence>
<dbReference type="Pfam" id="PF22022">
    <property type="entry name" value="Phage_int_M"/>
    <property type="match status" value="1"/>
</dbReference>
<dbReference type="Gene3D" id="1.10.150.130">
    <property type="match status" value="1"/>
</dbReference>
<dbReference type="RefSeq" id="WP_305963171.1">
    <property type="nucleotide sequence ID" value="NZ_JAVAMQ010000007.1"/>
</dbReference>
<name>A0ABT9JBY1_9RHOB</name>
<dbReference type="Gene3D" id="3.30.160.390">
    <property type="entry name" value="Integrase, DNA-binding domain"/>
    <property type="match status" value="1"/>
</dbReference>
<accession>A0ABT9JBY1</accession>
<protein>
    <submittedName>
        <fullName evidence="6">Integrase arm-type DNA-binding domain-containing protein</fullName>
    </submittedName>
</protein>
<evidence type="ECO:0000256" key="1">
    <source>
        <dbReference type="ARBA" id="ARBA00008857"/>
    </source>
</evidence>
<dbReference type="EMBL" id="JAVAMQ010000007">
    <property type="protein sequence ID" value="MDP5307323.1"/>
    <property type="molecule type" value="Genomic_DNA"/>
</dbReference>
<dbReference type="InterPro" id="IPR053876">
    <property type="entry name" value="Phage_int_M"/>
</dbReference>